<dbReference type="PANTHER" id="PTHR35368:SF1">
    <property type="entry name" value="HYDROPEROXIDE REDUCTASE"/>
    <property type="match status" value="1"/>
</dbReference>
<dbReference type="PANTHER" id="PTHR35368">
    <property type="entry name" value="HYDROPEROXIDE REDUCTASE"/>
    <property type="match status" value="1"/>
</dbReference>
<dbReference type="AlphaFoldDB" id="A0A848FIZ2"/>
<dbReference type="InterPro" id="IPR015946">
    <property type="entry name" value="KH_dom-like_a/b"/>
</dbReference>
<protein>
    <submittedName>
        <fullName evidence="1">OsmC family protein</fullName>
    </submittedName>
</protein>
<dbReference type="SUPFAM" id="SSF82784">
    <property type="entry name" value="OsmC-like"/>
    <property type="match status" value="1"/>
</dbReference>
<name>A0A848FIZ2_9BURK</name>
<reference evidence="1 2" key="1">
    <citation type="submission" date="2020-04" db="EMBL/GenBank/DDBJ databases">
        <title>Azohydromonas sp. isolated from soil.</title>
        <authorList>
            <person name="Dahal R.H."/>
        </authorList>
    </citation>
    <scope>NUCLEOTIDE SEQUENCE [LARGE SCALE GENOMIC DNA]</scope>
    <source>
        <strain evidence="1 2">G-1-1-14</strain>
    </source>
</reference>
<proteinExistence type="predicted"/>
<evidence type="ECO:0000313" key="2">
    <source>
        <dbReference type="Proteomes" id="UP000574067"/>
    </source>
</evidence>
<dbReference type="RefSeq" id="WP_169163767.1">
    <property type="nucleotide sequence ID" value="NZ_JABBFW010000043.1"/>
</dbReference>
<comment type="caution">
    <text evidence="1">The sequence shown here is derived from an EMBL/GenBank/DDBJ whole genome shotgun (WGS) entry which is preliminary data.</text>
</comment>
<keyword evidence="2" id="KW-1185">Reference proteome</keyword>
<dbReference type="Gene3D" id="3.30.300.20">
    <property type="match status" value="1"/>
</dbReference>
<dbReference type="InterPro" id="IPR036102">
    <property type="entry name" value="OsmC/Ohrsf"/>
</dbReference>
<evidence type="ECO:0000313" key="1">
    <source>
        <dbReference type="EMBL" id="NML18865.1"/>
    </source>
</evidence>
<sequence>MTAPAPLLCRPGGNLAPAFLDNALGALGASLTRTTLALAAERGIRVEAVQVSLGGQQEPSARHHHTRAPAGPTQWWVVLHIESPASRAEIEALHAAVEHACPVLNRLRQAWALPIELRHVPFDPLYTEACARAA</sequence>
<organism evidence="1 2">
    <name type="scientific">Azohydromonas caseinilytica</name>
    <dbReference type="NCBI Taxonomy" id="2728836"/>
    <lineage>
        <taxon>Bacteria</taxon>
        <taxon>Pseudomonadati</taxon>
        <taxon>Pseudomonadota</taxon>
        <taxon>Betaproteobacteria</taxon>
        <taxon>Burkholderiales</taxon>
        <taxon>Sphaerotilaceae</taxon>
        <taxon>Azohydromonas</taxon>
    </lineage>
</organism>
<dbReference type="EMBL" id="JABBFW010000043">
    <property type="protein sequence ID" value="NML18865.1"/>
    <property type="molecule type" value="Genomic_DNA"/>
</dbReference>
<dbReference type="Pfam" id="PF02566">
    <property type="entry name" value="OsmC"/>
    <property type="match status" value="1"/>
</dbReference>
<dbReference type="InterPro" id="IPR003718">
    <property type="entry name" value="OsmC/Ohr_fam"/>
</dbReference>
<accession>A0A848FIZ2</accession>
<dbReference type="InterPro" id="IPR052924">
    <property type="entry name" value="OsmC/Ohr_hydroprdx_reductase"/>
</dbReference>
<dbReference type="Proteomes" id="UP000574067">
    <property type="component" value="Unassembled WGS sequence"/>
</dbReference>
<gene>
    <name evidence="1" type="ORF">HHL10_28235</name>
</gene>